<organism evidence="2 3">
    <name type="scientific">Caenorhabditis angaria</name>
    <dbReference type="NCBI Taxonomy" id="860376"/>
    <lineage>
        <taxon>Eukaryota</taxon>
        <taxon>Metazoa</taxon>
        <taxon>Ecdysozoa</taxon>
        <taxon>Nematoda</taxon>
        <taxon>Chromadorea</taxon>
        <taxon>Rhabditida</taxon>
        <taxon>Rhabditina</taxon>
        <taxon>Rhabditomorpha</taxon>
        <taxon>Rhabditoidea</taxon>
        <taxon>Rhabditidae</taxon>
        <taxon>Peloderinae</taxon>
        <taxon>Caenorhabditis</taxon>
    </lineage>
</organism>
<evidence type="ECO:0008006" key="4">
    <source>
        <dbReference type="Google" id="ProtNLM"/>
    </source>
</evidence>
<sequence>MSKRPHFDDEDDGEDNSEKRIELQQPEEKVNIQHVQFNNDYEKEVDVGQEEEEEPQASSSEPPFLGVTSDLLQNIDPNMSMRDILANNRKRARPLSAGFIDYTQTRYYDRYKQQEYTRRNDYMKYCHVCRKKTVGKLRVLPGDLRMRKVWILRSNLDEERSAELWLRELACEGSHGGEFCEIHFPPGSTHLKGNQLFPIDIRPPEGRHSVMEDILFEFDSIVLQCVFCGREGNLNSMLPFIRNRAKRARWIDTLSDGDVNFKRRLQGALKGGVTQFLCDWHIADSSFEINGFGEWRMLRNALPDPNLTESDKRGNRIYLVDKCRDNLFWDRHLWRGVDRLTRLGRGIEEHEVVEMGEEVDEHILNITNSAELEQFLSSNLDNGLEQKHIIMSKSMHHEGGSKLENELANIRGERVKRIVIKDEPSTSSQKDDNQTYEIEYSDDSDEENDMILKNGEIPYTERLCQVCGRIEPIGNEFPVKSDLRTWPFDEYRHKKWLEIMDWPQEFEDSMKTLWRKRKTEGNLSGDYHFCPINVCQNHLDYRVSFCVFFFLNKTTLEFKTVHFN</sequence>
<feature type="compositionally biased region" description="Basic and acidic residues" evidence="1">
    <location>
        <begin position="422"/>
        <end position="433"/>
    </location>
</feature>
<dbReference type="AlphaFoldDB" id="A0A9P1IWA3"/>
<evidence type="ECO:0000313" key="2">
    <source>
        <dbReference type="EMBL" id="CAI5452209.1"/>
    </source>
</evidence>
<gene>
    <name evidence="2" type="ORF">CAMP_LOCUS14846</name>
</gene>
<feature type="region of interest" description="Disordered" evidence="1">
    <location>
        <begin position="422"/>
        <end position="445"/>
    </location>
</feature>
<dbReference type="Proteomes" id="UP001152747">
    <property type="component" value="Unassembled WGS sequence"/>
</dbReference>
<evidence type="ECO:0000256" key="1">
    <source>
        <dbReference type="SAM" id="MobiDB-lite"/>
    </source>
</evidence>
<feature type="compositionally biased region" description="Basic and acidic residues" evidence="1">
    <location>
        <begin position="16"/>
        <end position="31"/>
    </location>
</feature>
<feature type="region of interest" description="Disordered" evidence="1">
    <location>
        <begin position="1"/>
        <end position="68"/>
    </location>
</feature>
<comment type="caution">
    <text evidence="2">The sequence shown here is derived from an EMBL/GenBank/DDBJ whole genome shotgun (WGS) entry which is preliminary data.</text>
</comment>
<dbReference type="EMBL" id="CANHGI010000005">
    <property type="protein sequence ID" value="CAI5452209.1"/>
    <property type="molecule type" value="Genomic_DNA"/>
</dbReference>
<dbReference type="OrthoDB" id="434393at2759"/>
<protein>
    <recommendedName>
        <fullName evidence="4">THAP-type domain-containing protein</fullName>
    </recommendedName>
</protein>
<evidence type="ECO:0000313" key="3">
    <source>
        <dbReference type="Proteomes" id="UP001152747"/>
    </source>
</evidence>
<proteinExistence type="predicted"/>
<name>A0A9P1IWA3_9PELO</name>
<reference evidence="2" key="1">
    <citation type="submission" date="2022-11" db="EMBL/GenBank/DDBJ databases">
        <authorList>
            <person name="Kikuchi T."/>
        </authorList>
    </citation>
    <scope>NUCLEOTIDE SEQUENCE</scope>
    <source>
        <strain evidence="2">PS1010</strain>
    </source>
</reference>
<keyword evidence="3" id="KW-1185">Reference proteome</keyword>
<accession>A0A9P1IWA3</accession>